<evidence type="ECO:0000313" key="2">
    <source>
        <dbReference type="Proteomes" id="UP000054359"/>
    </source>
</evidence>
<dbReference type="Proteomes" id="UP000054359">
    <property type="component" value="Unassembled WGS sequence"/>
</dbReference>
<reference evidence="1 2" key="1">
    <citation type="submission" date="2013-11" db="EMBL/GenBank/DDBJ databases">
        <title>Genome sequencing of Stegodyphus mimosarum.</title>
        <authorList>
            <person name="Bechsgaard J."/>
        </authorList>
    </citation>
    <scope>NUCLEOTIDE SEQUENCE [LARGE SCALE GENOMIC DNA]</scope>
</reference>
<sequence length="52" mass="5978">MNLVKNPFVSKDIMPYAVAFYVAYSTGKDISYEEFFQTIETLQAMTQFVGNE</sequence>
<dbReference type="EMBL" id="KK119934">
    <property type="protein sequence ID" value="KFM77094.1"/>
    <property type="molecule type" value="Genomic_DNA"/>
</dbReference>
<feature type="non-terminal residue" evidence="1">
    <location>
        <position position="52"/>
    </location>
</feature>
<proteinExistence type="predicted"/>
<dbReference type="AlphaFoldDB" id="A0A087UIA5"/>
<evidence type="ECO:0000313" key="1">
    <source>
        <dbReference type="EMBL" id="KFM77094.1"/>
    </source>
</evidence>
<organism evidence="1 2">
    <name type="scientific">Stegodyphus mimosarum</name>
    <name type="common">African social velvet spider</name>
    <dbReference type="NCBI Taxonomy" id="407821"/>
    <lineage>
        <taxon>Eukaryota</taxon>
        <taxon>Metazoa</taxon>
        <taxon>Ecdysozoa</taxon>
        <taxon>Arthropoda</taxon>
        <taxon>Chelicerata</taxon>
        <taxon>Arachnida</taxon>
        <taxon>Araneae</taxon>
        <taxon>Araneomorphae</taxon>
        <taxon>Entelegynae</taxon>
        <taxon>Eresoidea</taxon>
        <taxon>Eresidae</taxon>
        <taxon>Stegodyphus</taxon>
    </lineage>
</organism>
<accession>A0A087UIA5</accession>
<keyword evidence="2" id="KW-1185">Reference proteome</keyword>
<gene>
    <name evidence="1" type="ORF">X975_00630</name>
</gene>
<name>A0A087UIA5_STEMI</name>
<protein>
    <submittedName>
        <fullName evidence="1">Uncharacterized protein</fullName>
    </submittedName>
</protein>